<proteinExistence type="predicted"/>
<evidence type="ECO:0000313" key="1">
    <source>
        <dbReference type="EMBL" id="GBP15656.1"/>
    </source>
</evidence>
<dbReference type="AlphaFoldDB" id="A0A4C1TMW9"/>
<evidence type="ECO:0000313" key="2">
    <source>
        <dbReference type="Proteomes" id="UP000299102"/>
    </source>
</evidence>
<protein>
    <submittedName>
        <fullName evidence="1">Uncharacterized protein</fullName>
    </submittedName>
</protein>
<gene>
    <name evidence="1" type="ORF">EVAR_5350_1</name>
</gene>
<accession>A0A4C1TMW9</accession>
<keyword evidence="2" id="KW-1185">Reference proteome</keyword>
<comment type="caution">
    <text evidence="1">The sequence shown here is derived from an EMBL/GenBank/DDBJ whole genome shotgun (WGS) entry which is preliminary data.</text>
</comment>
<name>A0A4C1TMW9_EUMVA</name>
<reference evidence="1 2" key="1">
    <citation type="journal article" date="2019" name="Commun. Biol.">
        <title>The bagworm genome reveals a unique fibroin gene that provides high tensile strength.</title>
        <authorList>
            <person name="Kono N."/>
            <person name="Nakamura H."/>
            <person name="Ohtoshi R."/>
            <person name="Tomita M."/>
            <person name="Numata K."/>
            <person name="Arakawa K."/>
        </authorList>
    </citation>
    <scope>NUCLEOTIDE SEQUENCE [LARGE SCALE GENOMIC DNA]</scope>
</reference>
<dbReference type="EMBL" id="BGZK01000073">
    <property type="protein sequence ID" value="GBP15656.1"/>
    <property type="molecule type" value="Genomic_DNA"/>
</dbReference>
<dbReference type="Proteomes" id="UP000299102">
    <property type="component" value="Unassembled WGS sequence"/>
</dbReference>
<sequence length="157" mass="17832">MGIPVWVYPSVGTLGSTWLQQENLPAQLCLVVNHTQKHLPPKLFIYIFQVPNNGQFQLYYTHRYKLDSQMLEMKELQQLGASSGRSTLGKFKIAQKVAEAFPRTSANVISCLYRASAFPAAFVRCLYCRSSVLEGRRRDPIIKPPPSVYMTYTERAA</sequence>
<organism evidence="1 2">
    <name type="scientific">Eumeta variegata</name>
    <name type="common">Bagworm moth</name>
    <name type="synonym">Eumeta japonica</name>
    <dbReference type="NCBI Taxonomy" id="151549"/>
    <lineage>
        <taxon>Eukaryota</taxon>
        <taxon>Metazoa</taxon>
        <taxon>Ecdysozoa</taxon>
        <taxon>Arthropoda</taxon>
        <taxon>Hexapoda</taxon>
        <taxon>Insecta</taxon>
        <taxon>Pterygota</taxon>
        <taxon>Neoptera</taxon>
        <taxon>Endopterygota</taxon>
        <taxon>Lepidoptera</taxon>
        <taxon>Glossata</taxon>
        <taxon>Ditrysia</taxon>
        <taxon>Tineoidea</taxon>
        <taxon>Psychidae</taxon>
        <taxon>Oiketicinae</taxon>
        <taxon>Eumeta</taxon>
    </lineage>
</organism>